<accession>A0A1X7EAB3</accession>
<dbReference type="PANTHER" id="PTHR11941">
    <property type="entry name" value="ENOYL-COA HYDRATASE-RELATED"/>
    <property type="match status" value="1"/>
</dbReference>
<dbReference type="InterPro" id="IPR018376">
    <property type="entry name" value="Enoyl-CoA_hyd/isom_CS"/>
</dbReference>
<dbReference type="GO" id="GO:0006635">
    <property type="term" value="P:fatty acid beta-oxidation"/>
    <property type="evidence" value="ECO:0007669"/>
    <property type="project" value="TreeGrafter"/>
</dbReference>
<evidence type="ECO:0000256" key="3">
    <source>
        <dbReference type="ARBA" id="ARBA00023239"/>
    </source>
</evidence>
<name>A0A1X7EAB3_9PROT</name>
<keyword evidence="2" id="KW-0443">Lipid metabolism</keyword>
<dbReference type="EMBL" id="FXAK01000002">
    <property type="protein sequence ID" value="SMF29938.1"/>
    <property type="molecule type" value="Genomic_DNA"/>
</dbReference>
<dbReference type="CDD" id="cd06558">
    <property type="entry name" value="crotonase-like"/>
    <property type="match status" value="1"/>
</dbReference>
<dbReference type="NCBIfam" id="NF046063">
    <property type="entry name" value="oxepin_alt"/>
    <property type="match status" value="1"/>
</dbReference>
<gene>
    <name evidence="5" type="ORF">SAMN02982917_1384</name>
</gene>
<evidence type="ECO:0000313" key="5">
    <source>
        <dbReference type="EMBL" id="SMF29938.1"/>
    </source>
</evidence>
<evidence type="ECO:0000313" key="6">
    <source>
        <dbReference type="Proteomes" id="UP000192936"/>
    </source>
</evidence>
<dbReference type="Pfam" id="PF00378">
    <property type="entry name" value="ECH_1"/>
    <property type="match status" value="1"/>
</dbReference>
<dbReference type="PROSITE" id="PS00166">
    <property type="entry name" value="ENOYL_COA_HYDRATASE"/>
    <property type="match status" value="1"/>
</dbReference>
<organism evidence="5 6">
    <name type="scientific">Azospirillum oryzae</name>
    <dbReference type="NCBI Taxonomy" id="286727"/>
    <lineage>
        <taxon>Bacteria</taxon>
        <taxon>Pseudomonadati</taxon>
        <taxon>Pseudomonadota</taxon>
        <taxon>Alphaproteobacteria</taxon>
        <taxon>Rhodospirillales</taxon>
        <taxon>Azospirillaceae</taxon>
        <taxon>Azospirillum</taxon>
    </lineage>
</organism>
<dbReference type="AlphaFoldDB" id="A0A1X7EAB3"/>
<protein>
    <submittedName>
        <fullName evidence="5">Enoyl-CoA hydratase/carnithine racemase</fullName>
    </submittedName>
</protein>
<dbReference type="InterPro" id="IPR029045">
    <property type="entry name" value="ClpP/crotonase-like_dom_sf"/>
</dbReference>
<dbReference type="SUPFAM" id="SSF52096">
    <property type="entry name" value="ClpP/crotonase"/>
    <property type="match status" value="1"/>
</dbReference>
<dbReference type="PANTHER" id="PTHR11941:SF169">
    <property type="entry name" value="(7AS)-7A-METHYL-1,5-DIOXO-2,3,5,6,7,7A-HEXAHYDRO-1H-INDENE-CARBOXYL-COA HYDROLASE"/>
    <property type="match status" value="1"/>
</dbReference>
<dbReference type="OrthoDB" id="9781757at2"/>
<dbReference type="InterPro" id="IPR001753">
    <property type="entry name" value="Enoyl-CoA_hydra/iso"/>
</dbReference>
<keyword evidence="3" id="KW-0456">Lyase</keyword>
<dbReference type="STRING" id="286727.SAMN02982917_1384"/>
<dbReference type="Proteomes" id="UP000192936">
    <property type="component" value="Unassembled WGS sequence"/>
</dbReference>
<evidence type="ECO:0000256" key="4">
    <source>
        <dbReference type="RuleBase" id="RU003707"/>
    </source>
</evidence>
<evidence type="ECO:0000256" key="1">
    <source>
        <dbReference type="ARBA" id="ARBA00005254"/>
    </source>
</evidence>
<dbReference type="Gene3D" id="3.90.226.10">
    <property type="entry name" value="2-enoyl-CoA Hydratase, Chain A, domain 1"/>
    <property type="match status" value="1"/>
</dbReference>
<dbReference type="GO" id="GO:0016829">
    <property type="term" value="F:lyase activity"/>
    <property type="evidence" value="ECO:0007669"/>
    <property type="project" value="UniProtKB-KW"/>
</dbReference>
<comment type="similarity">
    <text evidence="1 4">Belongs to the enoyl-CoA hydratase/isomerase family.</text>
</comment>
<proteinExistence type="inferred from homology"/>
<dbReference type="RefSeq" id="WP_085083621.1">
    <property type="nucleotide sequence ID" value="NZ_FXAK01000002.1"/>
</dbReference>
<dbReference type="Gene3D" id="1.10.12.10">
    <property type="entry name" value="Lyase 2-enoyl-coa Hydratase, Chain A, domain 2"/>
    <property type="match status" value="1"/>
</dbReference>
<evidence type="ECO:0000256" key="2">
    <source>
        <dbReference type="ARBA" id="ARBA00023098"/>
    </source>
</evidence>
<sequence>MSGQLTVTHQGRVMVLTMDDAATRNALGPEMMVAARDALTQAAEDPGVGAIVLTGANGSFCSGGNLGRLLGNAKADPKVTRASLERFHGWTRAMRACPKPVIAAVEGAAAGAGFSIALGCDLIVAAEDAVFTLAYVKVGLNPDGGASAFLARAATPQLAAEIMFEGGKIGAARLAQLAIVNRVVAPGTALAEALAWAERLAEGPTLAIGRAKRLIESGFGGPDDQLDREAAFFVEALHGAEAAEGITAFFEKRAPNYPRG</sequence>
<dbReference type="InterPro" id="IPR014748">
    <property type="entry name" value="Enoyl-CoA_hydra_C"/>
</dbReference>
<reference evidence="5 6" key="1">
    <citation type="submission" date="2017-04" db="EMBL/GenBank/DDBJ databases">
        <authorList>
            <person name="Afonso C.L."/>
            <person name="Miller P.J."/>
            <person name="Scott M.A."/>
            <person name="Spackman E."/>
            <person name="Goraichik I."/>
            <person name="Dimitrov K.M."/>
            <person name="Suarez D.L."/>
            <person name="Swayne D.E."/>
        </authorList>
    </citation>
    <scope>NUCLEOTIDE SEQUENCE [LARGE SCALE GENOMIC DNA]</scope>
    <source>
        <strain evidence="5 6">A2P</strain>
    </source>
</reference>
<dbReference type="NCBIfam" id="NF005700">
    <property type="entry name" value="PRK07511.1"/>
    <property type="match status" value="1"/>
</dbReference>